<gene>
    <name evidence="1" type="ORF">MEUPH1_LOCUS11031</name>
</gene>
<evidence type="ECO:0000313" key="1">
    <source>
        <dbReference type="EMBL" id="CAI6355143.1"/>
    </source>
</evidence>
<comment type="caution">
    <text evidence="1">The sequence shown here is derived from an EMBL/GenBank/DDBJ whole genome shotgun (WGS) entry which is preliminary data.</text>
</comment>
<evidence type="ECO:0000313" key="2">
    <source>
        <dbReference type="Proteomes" id="UP001160148"/>
    </source>
</evidence>
<sequence length="154" mass="18023">MSDFSLIPVYKLLKVRPTIKRSHSVDKSSDQKDILHRFSILNKVIWSLAYCNRFVHRAKKRSTEILTPLHIWGVAIKSANKNRLKHVIGTQIRTLEKIHTLVTHIEGILNSRFLILLSSNRRYLCALTLDNFLTSHHIIINMCLLKRLHVGYRY</sequence>
<reference evidence="1 2" key="1">
    <citation type="submission" date="2023-01" db="EMBL/GenBank/DDBJ databases">
        <authorList>
            <person name="Whitehead M."/>
        </authorList>
    </citation>
    <scope>NUCLEOTIDE SEQUENCE [LARGE SCALE GENOMIC DNA]</scope>
</reference>
<name>A0AAV0WH29_9HEMI</name>
<proteinExistence type="predicted"/>
<protein>
    <submittedName>
        <fullName evidence="1">Uncharacterized protein</fullName>
    </submittedName>
</protein>
<keyword evidence="2" id="KW-1185">Reference proteome</keyword>
<dbReference type="Proteomes" id="UP001160148">
    <property type="component" value="Unassembled WGS sequence"/>
</dbReference>
<dbReference type="EMBL" id="CARXXK010000002">
    <property type="protein sequence ID" value="CAI6355143.1"/>
    <property type="molecule type" value="Genomic_DNA"/>
</dbReference>
<accession>A0AAV0WH29</accession>
<organism evidence="1 2">
    <name type="scientific">Macrosiphum euphorbiae</name>
    <name type="common">potato aphid</name>
    <dbReference type="NCBI Taxonomy" id="13131"/>
    <lineage>
        <taxon>Eukaryota</taxon>
        <taxon>Metazoa</taxon>
        <taxon>Ecdysozoa</taxon>
        <taxon>Arthropoda</taxon>
        <taxon>Hexapoda</taxon>
        <taxon>Insecta</taxon>
        <taxon>Pterygota</taxon>
        <taxon>Neoptera</taxon>
        <taxon>Paraneoptera</taxon>
        <taxon>Hemiptera</taxon>
        <taxon>Sternorrhyncha</taxon>
        <taxon>Aphidomorpha</taxon>
        <taxon>Aphidoidea</taxon>
        <taxon>Aphididae</taxon>
        <taxon>Macrosiphini</taxon>
        <taxon>Macrosiphum</taxon>
    </lineage>
</organism>
<dbReference type="AlphaFoldDB" id="A0AAV0WH29"/>